<sequence length="669" mass="74358">MELLSDTLVAHMAALEARDSVASACLNDKLPSLARLLRDDAALAELVALCDQAAAAVPGLANDLIMRLETLLGLLDMAGLKRWVLTGMRLYPNHRERLAAYFRLEDPAAADGIRAEANGTCLEKVRDTLQYYLAGFGLDNVELKACRQSELNALPPRPAISDGVLLFPEHYLAIEGADCGDIYRAAAAHAMAHIFYSPRHQPAGKRKPLHLAVLSLIEDARVERLMARNWPGLHRLWGRFHLASGEAGELTAASLLARLSRILHDPTYADPNHWVNKGRELFDACGDRFEDGAPFHEVADILANDLGQMRVRFDPERYRVEPAYRDDNTFLWHFDEDRQDTPPQEMLARESVQMTPQQSGSQEAMAVNAIPPDNEQRLHYPEWDYRAEIERQDWVTLIMATPGAPGSVKGGMHSRTTRTGALNAANQVLDRSVRLRRQPEGDELDLDASVEWRISSRTRAAPDPRIYHRPGRRRQDASVLLLLDLSESTNDRVGGSFTSILDMEKRAAALAVECVDGVRDRIAVHGFASNGRNEVRYTRIKDFAEPFAESARHRLMGQQGALSTRMGAALRHAGACLASEQAGKKVLLLVTDGEPSDIDVYDSRYLIEDARYAVATLERQGIKPFCLTLDQRADAYVRTIFGAWNYLIVSDPVTLPAQVAQALVRAAAR</sequence>
<dbReference type="Gene3D" id="3.40.50.410">
    <property type="entry name" value="von Willebrand factor, type A domain"/>
    <property type="match status" value="1"/>
</dbReference>
<dbReference type="AlphaFoldDB" id="A0A934SZK1"/>
<dbReference type="SUPFAM" id="SSF53300">
    <property type="entry name" value="vWA-like"/>
    <property type="match status" value="1"/>
</dbReference>
<evidence type="ECO:0000313" key="2">
    <source>
        <dbReference type="EMBL" id="MBK4738618.1"/>
    </source>
</evidence>
<feature type="domain" description="VWFA" evidence="1">
    <location>
        <begin position="478"/>
        <end position="663"/>
    </location>
</feature>
<dbReference type="InterPro" id="IPR002035">
    <property type="entry name" value="VWF_A"/>
</dbReference>
<gene>
    <name evidence="2" type="ORF">JJB74_28725</name>
</gene>
<name>A0A934SZK1_9BURK</name>
<accession>A0A934SZK1</accession>
<dbReference type="EMBL" id="JAEPBG010000024">
    <property type="protein sequence ID" value="MBK4738618.1"/>
    <property type="molecule type" value="Genomic_DNA"/>
</dbReference>
<organism evidence="2 3">
    <name type="scientific">Noviherbaspirillum pedocola</name>
    <dbReference type="NCBI Taxonomy" id="2801341"/>
    <lineage>
        <taxon>Bacteria</taxon>
        <taxon>Pseudomonadati</taxon>
        <taxon>Pseudomonadota</taxon>
        <taxon>Betaproteobacteria</taxon>
        <taxon>Burkholderiales</taxon>
        <taxon>Oxalobacteraceae</taxon>
        <taxon>Noviherbaspirillum</taxon>
    </lineage>
</organism>
<dbReference type="SMART" id="SM00327">
    <property type="entry name" value="VWA"/>
    <property type="match status" value="1"/>
</dbReference>
<dbReference type="PROSITE" id="PS50234">
    <property type="entry name" value="VWFA"/>
    <property type="match status" value="1"/>
</dbReference>
<protein>
    <submittedName>
        <fullName evidence="2">VWA domain-containing protein</fullName>
    </submittedName>
</protein>
<dbReference type="Proteomes" id="UP000622890">
    <property type="component" value="Unassembled WGS sequence"/>
</dbReference>
<dbReference type="RefSeq" id="WP_200597990.1">
    <property type="nucleotide sequence ID" value="NZ_JAEPBG010000024.1"/>
</dbReference>
<dbReference type="PANTHER" id="PTHR41248">
    <property type="entry name" value="NORD PROTEIN"/>
    <property type="match status" value="1"/>
</dbReference>
<dbReference type="Pfam" id="PF00092">
    <property type="entry name" value="VWA"/>
    <property type="match status" value="1"/>
</dbReference>
<evidence type="ECO:0000259" key="1">
    <source>
        <dbReference type="PROSITE" id="PS50234"/>
    </source>
</evidence>
<comment type="caution">
    <text evidence="2">The sequence shown here is derived from an EMBL/GenBank/DDBJ whole genome shotgun (WGS) entry which is preliminary data.</text>
</comment>
<dbReference type="CDD" id="cd01454">
    <property type="entry name" value="vWA_norD_type"/>
    <property type="match status" value="1"/>
</dbReference>
<reference evidence="2" key="1">
    <citation type="submission" date="2021-01" db="EMBL/GenBank/DDBJ databases">
        <title>Genome sequence of strain Noviherbaspirillum sp. DKR-6.</title>
        <authorList>
            <person name="Chaudhary D.K."/>
        </authorList>
    </citation>
    <scope>NUCLEOTIDE SEQUENCE</scope>
    <source>
        <strain evidence="2">DKR-6</strain>
    </source>
</reference>
<proteinExistence type="predicted"/>
<dbReference type="PANTHER" id="PTHR41248:SF1">
    <property type="entry name" value="NORD PROTEIN"/>
    <property type="match status" value="1"/>
</dbReference>
<evidence type="ECO:0000313" key="3">
    <source>
        <dbReference type="Proteomes" id="UP000622890"/>
    </source>
</evidence>
<dbReference type="InterPro" id="IPR036465">
    <property type="entry name" value="vWFA_dom_sf"/>
</dbReference>
<dbReference type="InterPro" id="IPR051928">
    <property type="entry name" value="NorD/CobT"/>
</dbReference>
<keyword evidence="3" id="KW-1185">Reference proteome</keyword>